<dbReference type="SUPFAM" id="SSF57667">
    <property type="entry name" value="beta-beta-alpha zinc fingers"/>
    <property type="match status" value="1"/>
</dbReference>
<dbReference type="Pfam" id="PF00397">
    <property type="entry name" value="WW"/>
    <property type="match status" value="1"/>
</dbReference>
<feature type="compositionally biased region" description="Basic and acidic residues" evidence="7">
    <location>
        <begin position="195"/>
        <end position="211"/>
    </location>
</feature>
<gene>
    <name evidence="10" type="ORF">PLOB_00023462</name>
</gene>
<dbReference type="PROSITE" id="PS50020">
    <property type="entry name" value="WW_DOMAIN_2"/>
    <property type="match status" value="1"/>
</dbReference>
<reference evidence="10 11" key="1">
    <citation type="submission" date="2022-05" db="EMBL/GenBank/DDBJ databases">
        <authorList>
            <consortium name="Genoscope - CEA"/>
            <person name="William W."/>
        </authorList>
    </citation>
    <scope>NUCLEOTIDE SEQUENCE [LARGE SCALE GENOMIC DNA]</scope>
</reference>
<evidence type="ECO:0000313" key="11">
    <source>
        <dbReference type="Proteomes" id="UP001159405"/>
    </source>
</evidence>
<feature type="compositionally biased region" description="Polar residues" evidence="7">
    <location>
        <begin position="214"/>
        <end position="225"/>
    </location>
</feature>
<dbReference type="InterPro" id="IPR003604">
    <property type="entry name" value="Matrin/U1-like-C_Znf_C2H2"/>
</dbReference>
<feature type="domain" description="WW" evidence="8">
    <location>
        <begin position="139"/>
        <end position="167"/>
    </location>
</feature>
<dbReference type="InterPro" id="IPR000690">
    <property type="entry name" value="Matrin/U1-C_Znf_C2H2"/>
</dbReference>
<evidence type="ECO:0000256" key="2">
    <source>
        <dbReference type="ARBA" id="ARBA00022723"/>
    </source>
</evidence>
<dbReference type="InterPro" id="IPR036020">
    <property type="entry name" value="WW_dom_sf"/>
</dbReference>
<dbReference type="PANTHER" id="PTHR13173:SF10">
    <property type="entry name" value="WW DOMAIN-BINDING PROTEIN 4"/>
    <property type="match status" value="1"/>
</dbReference>
<evidence type="ECO:0008006" key="12">
    <source>
        <dbReference type="Google" id="ProtNLM"/>
    </source>
</evidence>
<evidence type="ECO:0000313" key="10">
    <source>
        <dbReference type="EMBL" id="CAH3115624.1"/>
    </source>
</evidence>
<dbReference type="SMART" id="SM00451">
    <property type="entry name" value="ZnF_U1"/>
    <property type="match status" value="1"/>
</dbReference>
<dbReference type="CDD" id="cd00201">
    <property type="entry name" value="WW"/>
    <property type="match status" value="1"/>
</dbReference>
<dbReference type="EMBL" id="CALNXK010000028">
    <property type="protein sequence ID" value="CAH3115624.1"/>
    <property type="molecule type" value="Genomic_DNA"/>
</dbReference>
<feature type="compositionally biased region" description="Basic and acidic residues" evidence="7">
    <location>
        <begin position="229"/>
        <end position="243"/>
    </location>
</feature>
<dbReference type="Gene3D" id="3.30.160.60">
    <property type="entry name" value="Classic Zinc Finger"/>
    <property type="match status" value="1"/>
</dbReference>
<keyword evidence="4" id="KW-0862">Zinc</keyword>
<keyword evidence="2" id="KW-0479">Metal-binding</keyword>
<organism evidence="10 11">
    <name type="scientific">Porites lobata</name>
    <dbReference type="NCBI Taxonomy" id="104759"/>
    <lineage>
        <taxon>Eukaryota</taxon>
        <taxon>Metazoa</taxon>
        <taxon>Cnidaria</taxon>
        <taxon>Anthozoa</taxon>
        <taxon>Hexacorallia</taxon>
        <taxon>Scleractinia</taxon>
        <taxon>Fungiina</taxon>
        <taxon>Poritidae</taxon>
        <taxon>Porites</taxon>
    </lineage>
</organism>
<feature type="region of interest" description="Disordered" evidence="7">
    <location>
        <begin position="169"/>
        <end position="253"/>
    </location>
</feature>
<dbReference type="InterPro" id="IPR013085">
    <property type="entry name" value="U1-CZ_Znf_C2H2"/>
</dbReference>
<protein>
    <recommendedName>
        <fullName evidence="12">WW domain-binding protein 4</fullName>
    </recommendedName>
</protein>
<comment type="caution">
    <text evidence="10">The sequence shown here is derived from an EMBL/GenBank/DDBJ whole genome shotgun (WGS) entry which is preliminary data.</text>
</comment>
<dbReference type="Gene3D" id="2.20.70.10">
    <property type="match status" value="1"/>
</dbReference>
<name>A0ABN8NN51_9CNID</name>
<keyword evidence="11" id="KW-1185">Reference proteome</keyword>
<feature type="coiled-coil region" evidence="6">
    <location>
        <begin position="39"/>
        <end position="66"/>
    </location>
</feature>
<feature type="domain" description="Matrin-type" evidence="9">
    <location>
        <begin position="20"/>
        <end position="51"/>
    </location>
</feature>
<dbReference type="Pfam" id="PF06220">
    <property type="entry name" value="zf-U1"/>
    <property type="match status" value="1"/>
</dbReference>
<evidence type="ECO:0000256" key="4">
    <source>
        <dbReference type="ARBA" id="ARBA00022833"/>
    </source>
</evidence>
<evidence type="ECO:0000256" key="7">
    <source>
        <dbReference type="SAM" id="MobiDB-lite"/>
    </source>
</evidence>
<dbReference type="Proteomes" id="UP001159405">
    <property type="component" value="Unassembled WGS sequence"/>
</dbReference>
<comment type="subcellular location">
    <subcellularLocation>
        <location evidence="1">Nucleus</location>
    </subcellularLocation>
</comment>
<dbReference type="InterPro" id="IPR040023">
    <property type="entry name" value="WBP4"/>
</dbReference>
<evidence type="ECO:0000256" key="1">
    <source>
        <dbReference type="ARBA" id="ARBA00004123"/>
    </source>
</evidence>
<proteinExistence type="predicted"/>
<accession>A0ABN8NN51</accession>
<evidence type="ECO:0000259" key="8">
    <source>
        <dbReference type="PROSITE" id="PS50020"/>
    </source>
</evidence>
<dbReference type="InterPro" id="IPR036236">
    <property type="entry name" value="Znf_C2H2_sf"/>
</dbReference>
<evidence type="ECO:0000256" key="3">
    <source>
        <dbReference type="ARBA" id="ARBA00022771"/>
    </source>
</evidence>
<sequence length="342" mass="38829">ILSNISSLIRAEYWKSQPRKLCDFCKCWITDNKPSIEFHERGKKHKENVQRRIEEVRKKSREVGKAEKQLQMDLAAIEAAALKAYQKDLNIQTPSSKSETTEESTTKTEENETCSKGETTAACFVSYEGSLATMTCTHGWNIWQTPEGYYYYYNTATQVTQWESPSCLVPTAPQNTSHTEENKPTSEGPQVALQHKSDKSKTSETKKEEAKNSPYGQWTTVQTFQPLLDTKKENSSNGNDEKQVPTGESIPKEVKFKERSTPKITFRSDGAGSEVAFKKRKLNPGKKRNKTKRAWEQLMTSATCPFLKAPTSTEIRLAPNQRFGMQMPRYYFSGDGVTSLIE</sequence>
<evidence type="ECO:0000256" key="5">
    <source>
        <dbReference type="ARBA" id="ARBA00023242"/>
    </source>
</evidence>
<keyword evidence="3" id="KW-0863">Zinc-finger</keyword>
<dbReference type="PROSITE" id="PS50171">
    <property type="entry name" value="ZF_MATRIN"/>
    <property type="match status" value="1"/>
</dbReference>
<dbReference type="SUPFAM" id="SSF51045">
    <property type="entry name" value="WW domain"/>
    <property type="match status" value="1"/>
</dbReference>
<feature type="region of interest" description="Disordered" evidence="7">
    <location>
        <begin position="93"/>
        <end position="113"/>
    </location>
</feature>
<dbReference type="InterPro" id="IPR001202">
    <property type="entry name" value="WW_dom"/>
</dbReference>
<feature type="compositionally biased region" description="Basic and acidic residues" evidence="7">
    <location>
        <begin position="104"/>
        <end position="113"/>
    </location>
</feature>
<evidence type="ECO:0000259" key="9">
    <source>
        <dbReference type="PROSITE" id="PS50171"/>
    </source>
</evidence>
<dbReference type="SMART" id="SM00456">
    <property type="entry name" value="WW"/>
    <property type="match status" value="1"/>
</dbReference>
<evidence type="ECO:0000256" key="6">
    <source>
        <dbReference type="SAM" id="Coils"/>
    </source>
</evidence>
<dbReference type="PANTHER" id="PTHR13173">
    <property type="entry name" value="WW DOMAIN BINDING PROTEIN 4"/>
    <property type="match status" value="1"/>
</dbReference>
<keyword evidence="6" id="KW-0175">Coiled coil</keyword>
<keyword evidence="5" id="KW-0539">Nucleus</keyword>
<feature type="non-terminal residue" evidence="10">
    <location>
        <position position="1"/>
    </location>
</feature>